<protein>
    <recommendedName>
        <fullName evidence="1">DUF397 domain-containing protein</fullName>
    </recommendedName>
</protein>
<reference evidence="2 3" key="1">
    <citation type="submission" date="2020-08" db="EMBL/GenBank/DDBJ databases">
        <title>Sequencing the genomes of 1000 actinobacteria strains.</title>
        <authorList>
            <person name="Klenk H.-P."/>
        </authorList>
    </citation>
    <scope>NUCLEOTIDE SEQUENCE [LARGE SCALE GENOMIC DNA]</scope>
    <source>
        <strain evidence="2 3">DSM 45507</strain>
    </source>
</reference>
<name>A0A7W9L8F4_9ACTN</name>
<organism evidence="2 3">
    <name type="scientific">Nonomuraea jabiensis</name>
    <dbReference type="NCBI Taxonomy" id="882448"/>
    <lineage>
        <taxon>Bacteria</taxon>
        <taxon>Bacillati</taxon>
        <taxon>Actinomycetota</taxon>
        <taxon>Actinomycetes</taxon>
        <taxon>Streptosporangiales</taxon>
        <taxon>Streptosporangiaceae</taxon>
        <taxon>Nonomuraea</taxon>
    </lineage>
</organism>
<accession>A0A7W9L8F4</accession>
<evidence type="ECO:0000259" key="1">
    <source>
        <dbReference type="Pfam" id="PF04149"/>
    </source>
</evidence>
<dbReference type="InterPro" id="IPR007278">
    <property type="entry name" value="DUF397"/>
</dbReference>
<dbReference type="Pfam" id="PF04149">
    <property type="entry name" value="DUF397"/>
    <property type="match status" value="1"/>
</dbReference>
<dbReference type="AlphaFoldDB" id="A0A7W9L8F4"/>
<dbReference type="RefSeq" id="WP_185068269.1">
    <property type="nucleotide sequence ID" value="NZ_JACHMB010000001.1"/>
</dbReference>
<proteinExistence type="predicted"/>
<feature type="domain" description="DUF397" evidence="1">
    <location>
        <begin position="14"/>
        <end position="68"/>
    </location>
</feature>
<sequence length="74" mass="7748">MEPKDLTATDLAGAVWKKSSRSGNNGGNCVEVATNLPGVIAVRDSKNPNGPALRFTQAGWDAFIGGVKLGEFDE</sequence>
<dbReference type="Proteomes" id="UP000579153">
    <property type="component" value="Unassembled WGS sequence"/>
</dbReference>
<evidence type="ECO:0000313" key="3">
    <source>
        <dbReference type="Proteomes" id="UP000579153"/>
    </source>
</evidence>
<evidence type="ECO:0000313" key="2">
    <source>
        <dbReference type="EMBL" id="MBB5774415.1"/>
    </source>
</evidence>
<dbReference type="EMBL" id="JACHMB010000001">
    <property type="protein sequence ID" value="MBB5774415.1"/>
    <property type="molecule type" value="Genomic_DNA"/>
</dbReference>
<comment type="caution">
    <text evidence="2">The sequence shown here is derived from an EMBL/GenBank/DDBJ whole genome shotgun (WGS) entry which is preliminary data.</text>
</comment>
<gene>
    <name evidence="2" type="ORF">HD596_001171</name>
</gene>
<keyword evidence="3" id="KW-1185">Reference proteome</keyword>